<dbReference type="AlphaFoldDB" id="A0A917PVD3"/>
<comment type="caution">
    <text evidence="1">The sequence shown here is derived from an EMBL/GenBank/DDBJ whole genome shotgun (WGS) entry which is preliminary data.</text>
</comment>
<name>A0A917PVD3_9MICO</name>
<dbReference type="Proteomes" id="UP000636956">
    <property type="component" value="Unassembled WGS sequence"/>
</dbReference>
<reference evidence="1" key="1">
    <citation type="journal article" date="2014" name="Int. J. Syst. Evol. Microbiol.">
        <title>Complete genome sequence of Corynebacterium casei LMG S-19264T (=DSM 44701T), isolated from a smear-ripened cheese.</title>
        <authorList>
            <consortium name="US DOE Joint Genome Institute (JGI-PGF)"/>
            <person name="Walter F."/>
            <person name="Albersmeier A."/>
            <person name="Kalinowski J."/>
            <person name="Ruckert C."/>
        </authorList>
    </citation>
    <scope>NUCLEOTIDE SEQUENCE</scope>
    <source>
        <strain evidence="1">CGMCC 1.8984</strain>
    </source>
</reference>
<protein>
    <submittedName>
        <fullName evidence="1">Uncharacterized protein</fullName>
    </submittedName>
</protein>
<evidence type="ECO:0000313" key="2">
    <source>
        <dbReference type="Proteomes" id="UP000636956"/>
    </source>
</evidence>
<reference evidence="1" key="2">
    <citation type="submission" date="2020-09" db="EMBL/GenBank/DDBJ databases">
        <authorList>
            <person name="Sun Q."/>
            <person name="Zhou Y."/>
        </authorList>
    </citation>
    <scope>NUCLEOTIDE SEQUENCE</scope>
    <source>
        <strain evidence="1">CGMCC 1.8984</strain>
    </source>
</reference>
<evidence type="ECO:0000313" key="1">
    <source>
        <dbReference type="EMBL" id="GGJ93538.1"/>
    </source>
</evidence>
<sequence>MVTDPSTSSSDTISLRRRSVAFDIYFLLGTDPLNVTTHPNSDQLFRQYPLIPWSVGEDSIADKHDRHDETRIAEGAFRI</sequence>
<proteinExistence type="predicted"/>
<organism evidence="1 2">
    <name type="scientific">Agromyces bauzanensis</name>
    <dbReference type="NCBI Taxonomy" id="1308924"/>
    <lineage>
        <taxon>Bacteria</taxon>
        <taxon>Bacillati</taxon>
        <taxon>Actinomycetota</taxon>
        <taxon>Actinomycetes</taxon>
        <taxon>Micrococcales</taxon>
        <taxon>Microbacteriaceae</taxon>
        <taxon>Agromyces</taxon>
    </lineage>
</organism>
<keyword evidence="2" id="KW-1185">Reference proteome</keyword>
<dbReference type="EMBL" id="BMMD01000034">
    <property type="protein sequence ID" value="GGJ93538.1"/>
    <property type="molecule type" value="Genomic_DNA"/>
</dbReference>
<accession>A0A917PVD3</accession>
<gene>
    <name evidence="1" type="ORF">GCM10011372_34990</name>
</gene>